<dbReference type="EMBL" id="CAKOGP040001892">
    <property type="protein sequence ID" value="CAJ1955705.1"/>
    <property type="molecule type" value="Genomic_DNA"/>
</dbReference>
<feature type="compositionally biased region" description="Low complexity" evidence="1">
    <location>
        <begin position="57"/>
        <end position="68"/>
    </location>
</feature>
<proteinExistence type="predicted"/>
<accession>A0AAD2FXB3</accession>
<feature type="region of interest" description="Disordered" evidence="1">
    <location>
        <begin position="150"/>
        <end position="170"/>
    </location>
</feature>
<evidence type="ECO:0000313" key="2">
    <source>
        <dbReference type="EMBL" id="CAJ1955705.1"/>
    </source>
</evidence>
<keyword evidence="3" id="KW-1185">Reference proteome</keyword>
<gene>
    <name evidence="2" type="ORF">CYCCA115_LOCUS15883</name>
</gene>
<protein>
    <submittedName>
        <fullName evidence="2">Uncharacterized protein</fullName>
    </submittedName>
</protein>
<feature type="compositionally biased region" description="Low complexity" evidence="1">
    <location>
        <begin position="75"/>
        <end position="84"/>
    </location>
</feature>
<dbReference type="Proteomes" id="UP001295423">
    <property type="component" value="Unassembled WGS sequence"/>
</dbReference>
<comment type="caution">
    <text evidence="2">The sequence shown here is derived from an EMBL/GenBank/DDBJ whole genome shotgun (WGS) entry which is preliminary data.</text>
</comment>
<evidence type="ECO:0000313" key="3">
    <source>
        <dbReference type="Proteomes" id="UP001295423"/>
    </source>
</evidence>
<organism evidence="2 3">
    <name type="scientific">Cylindrotheca closterium</name>
    <dbReference type="NCBI Taxonomy" id="2856"/>
    <lineage>
        <taxon>Eukaryota</taxon>
        <taxon>Sar</taxon>
        <taxon>Stramenopiles</taxon>
        <taxon>Ochrophyta</taxon>
        <taxon>Bacillariophyta</taxon>
        <taxon>Bacillariophyceae</taxon>
        <taxon>Bacillariophycidae</taxon>
        <taxon>Bacillariales</taxon>
        <taxon>Bacillariaceae</taxon>
        <taxon>Cylindrotheca</taxon>
    </lineage>
</organism>
<feature type="region of interest" description="Disordered" evidence="1">
    <location>
        <begin position="24"/>
        <end position="87"/>
    </location>
</feature>
<evidence type="ECO:0000256" key="1">
    <source>
        <dbReference type="SAM" id="MobiDB-lite"/>
    </source>
</evidence>
<sequence>MNSSEGRYQETLEDSARWLSMASASPDKIVSSRSTPSAPANMGTDVDENSSIADEPSSMSSVTMTSQSGDDDNDTSSVTSSTSSDDIESRISFLHQKQLLLERAMKALRREEMYTASIAKFVTEKVHPSTIISPLWEEARTTLKSFNRDEDAISTTSSKGSKRKETECREESSKRIKIDISTVSRIVSSADALIGTPAPVAVSEDEADEAEPYPVQGKWMAKSFLRHHKPSYDVSKFDNWKIKRDPFVGSIVMPPSPTPFLQETELKDALAFTSTPQLITSAVPPFNIVHANAAFAMLSGRSNTVGSSVESIFEVDDVVESSADSQHTFPNQIRLNGKTCQIELTPILDRAQKSKGGVSHLLLQVHEGDAIAMNDIPLSSIAATQGIGNNNRVFLTTIG</sequence>
<reference evidence="2" key="1">
    <citation type="submission" date="2023-08" db="EMBL/GenBank/DDBJ databases">
        <authorList>
            <person name="Audoor S."/>
            <person name="Bilcke G."/>
        </authorList>
    </citation>
    <scope>NUCLEOTIDE SEQUENCE</scope>
</reference>
<dbReference type="AlphaFoldDB" id="A0AAD2FXB3"/>
<name>A0AAD2FXB3_9STRA</name>